<dbReference type="GeneID" id="90608675"/>
<dbReference type="AlphaFoldDB" id="A0A2G1W8X6"/>
<keyword evidence="4" id="KW-1185">Reference proteome</keyword>
<dbReference type="EMBL" id="NIZW01000007">
    <property type="protein sequence ID" value="PHQ35494.1"/>
    <property type="molecule type" value="Genomic_DNA"/>
</dbReference>
<evidence type="ECO:0000313" key="3">
    <source>
        <dbReference type="EMBL" id="PHQ35494.1"/>
    </source>
</evidence>
<feature type="transmembrane region" description="Helical" evidence="2">
    <location>
        <begin position="69"/>
        <end position="87"/>
    </location>
</feature>
<organism evidence="3 4">
    <name type="scientific">Rhodopirellula bahusiensis</name>
    <dbReference type="NCBI Taxonomy" id="2014065"/>
    <lineage>
        <taxon>Bacteria</taxon>
        <taxon>Pseudomonadati</taxon>
        <taxon>Planctomycetota</taxon>
        <taxon>Planctomycetia</taxon>
        <taxon>Pirellulales</taxon>
        <taxon>Pirellulaceae</taxon>
        <taxon>Rhodopirellula</taxon>
    </lineage>
</organism>
<feature type="transmembrane region" description="Helical" evidence="2">
    <location>
        <begin position="170"/>
        <end position="189"/>
    </location>
</feature>
<protein>
    <submittedName>
        <fullName evidence="3">Uncharacterized protein</fullName>
    </submittedName>
</protein>
<comment type="caution">
    <text evidence="3">The sequence shown here is derived from an EMBL/GenBank/DDBJ whole genome shotgun (WGS) entry which is preliminary data.</text>
</comment>
<sequence length="272" mass="29515">MSLHDPNQPLVPRGGRDIAMWRTGVGRLSLALGTGVGLVLIASYALLWVGTPLRDAIISEGGWVESLSAYLYLVVAAILLLAGGLKLWKPSIRCPRHPFLLASVLCLFFAREMDFHSRFTGGSVLKTSFYLRDDLSWMSRALAASVIVLATVIVVSMFRRYASLVRNRFAAGNWLGVLPIAACLLVVFSKSIDMGLGTLGRNGVVLPIKWKVAAGHVEELSELLIPCCFLLMTVVLFLGKSKSAEGSASNSANANEPNETIRLDRERTSRAA</sequence>
<feature type="compositionally biased region" description="Low complexity" evidence="1">
    <location>
        <begin position="244"/>
        <end position="258"/>
    </location>
</feature>
<dbReference type="Proteomes" id="UP000225740">
    <property type="component" value="Unassembled WGS sequence"/>
</dbReference>
<accession>A0A2G1W8X6</accession>
<keyword evidence="2" id="KW-0812">Transmembrane</keyword>
<feature type="region of interest" description="Disordered" evidence="1">
    <location>
        <begin position="244"/>
        <end position="272"/>
    </location>
</feature>
<evidence type="ECO:0000256" key="2">
    <source>
        <dbReference type="SAM" id="Phobius"/>
    </source>
</evidence>
<evidence type="ECO:0000313" key="4">
    <source>
        <dbReference type="Proteomes" id="UP000225740"/>
    </source>
</evidence>
<evidence type="ECO:0000256" key="1">
    <source>
        <dbReference type="SAM" id="MobiDB-lite"/>
    </source>
</evidence>
<proteinExistence type="predicted"/>
<feature type="transmembrane region" description="Helical" evidence="2">
    <location>
        <begin position="28"/>
        <end position="49"/>
    </location>
</feature>
<feature type="compositionally biased region" description="Basic and acidic residues" evidence="1">
    <location>
        <begin position="259"/>
        <end position="272"/>
    </location>
</feature>
<reference evidence="3 4" key="1">
    <citation type="submission" date="2017-06" db="EMBL/GenBank/DDBJ databases">
        <title>Description of Rhodopirellula bahusiensis sp. nov.</title>
        <authorList>
            <person name="Kizina J."/>
            <person name="Harder J."/>
        </authorList>
    </citation>
    <scope>NUCLEOTIDE SEQUENCE [LARGE SCALE GENOMIC DNA]</scope>
    <source>
        <strain evidence="3 4">SWK21</strain>
    </source>
</reference>
<dbReference type="RefSeq" id="WP_099260698.1">
    <property type="nucleotide sequence ID" value="NZ_NIZW01000007.1"/>
</dbReference>
<name>A0A2G1W8X6_9BACT</name>
<keyword evidence="2" id="KW-0472">Membrane</keyword>
<feature type="transmembrane region" description="Helical" evidence="2">
    <location>
        <begin position="223"/>
        <end position="239"/>
    </location>
</feature>
<gene>
    <name evidence="3" type="ORF">CEE69_10925</name>
</gene>
<keyword evidence="2" id="KW-1133">Transmembrane helix</keyword>
<dbReference type="OrthoDB" id="269771at2"/>
<feature type="transmembrane region" description="Helical" evidence="2">
    <location>
        <begin position="137"/>
        <end position="158"/>
    </location>
</feature>